<comment type="subcellular location">
    <subcellularLocation>
        <location evidence="12">Cell inner membrane</location>
    </subcellularLocation>
    <subcellularLocation>
        <location evidence="1">Cell membrane</location>
        <topology evidence="1">Multi-pass membrane protein</topology>
    </subcellularLocation>
</comment>
<feature type="region of interest" description="Disordered" evidence="13">
    <location>
        <begin position="440"/>
        <end position="472"/>
    </location>
</feature>
<evidence type="ECO:0000256" key="1">
    <source>
        <dbReference type="ARBA" id="ARBA00004651"/>
    </source>
</evidence>
<evidence type="ECO:0000256" key="10">
    <source>
        <dbReference type="ARBA" id="ARBA00023004"/>
    </source>
</evidence>
<evidence type="ECO:0000256" key="3">
    <source>
        <dbReference type="ARBA" id="ARBA00022448"/>
    </source>
</evidence>
<evidence type="ECO:0000313" key="14">
    <source>
        <dbReference type="EMBL" id="MCF3945931.1"/>
    </source>
</evidence>
<keyword evidence="7 12" id="KW-0479">Metal-binding</keyword>
<protein>
    <submittedName>
        <fullName evidence="14">Cytochrome ubiquinol oxidase subunit I</fullName>
    </submittedName>
</protein>
<evidence type="ECO:0000256" key="11">
    <source>
        <dbReference type="ARBA" id="ARBA00023136"/>
    </source>
</evidence>
<evidence type="ECO:0000256" key="8">
    <source>
        <dbReference type="ARBA" id="ARBA00022982"/>
    </source>
</evidence>
<proteinExistence type="inferred from homology"/>
<comment type="similarity">
    <text evidence="2 12">Belongs to the cytochrome ubiquinol oxidase subunit 1 family.</text>
</comment>
<evidence type="ECO:0000256" key="4">
    <source>
        <dbReference type="ARBA" id="ARBA00022475"/>
    </source>
</evidence>
<dbReference type="PANTHER" id="PTHR30365:SF14">
    <property type="entry name" value="CYTOCHROME BD MENAQUINOL OXIDASE SUBUNIT I-RELATED"/>
    <property type="match status" value="1"/>
</dbReference>
<evidence type="ECO:0000256" key="13">
    <source>
        <dbReference type="SAM" id="MobiDB-lite"/>
    </source>
</evidence>
<feature type="transmembrane region" description="Helical" evidence="12">
    <location>
        <begin position="189"/>
        <end position="213"/>
    </location>
</feature>
<evidence type="ECO:0000256" key="6">
    <source>
        <dbReference type="ARBA" id="ARBA00022692"/>
    </source>
</evidence>
<reference evidence="14 15" key="1">
    <citation type="submission" date="2022-01" db="EMBL/GenBank/DDBJ databases">
        <authorList>
            <person name="Won M."/>
            <person name="Kim S.-J."/>
            <person name="Kwon S.-W."/>
        </authorList>
    </citation>
    <scope>NUCLEOTIDE SEQUENCE [LARGE SCALE GENOMIC DNA]</scope>
    <source>
        <strain evidence="14 15">KCTC 23505</strain>
    </source>
</reference>
<keyword evidence="10 12" id="KW-0408">Iron</keyword>
<evidence type="ECO:0000256" key="7">
    <source>
        <dbReference type="ARBA" id="ARBA00022723"/>
    </source>
</evidence>
<feature type="transmembrane region" description="Helical" evidence="12">
    <location>
        <begin position="26"/>
        <end position="48"/>
    </location>
</feature>
<feature type="transmembrane region" description="Helical" evidence="12">
    <location>
        <begin position="60"/>
        <end position="81"/>
    </location>
</feature>
<evidence type="ECO:0000256" key="9">
    <source>
        <dbReference type="ARBA" id="ARBA00022989"/>
    </source>
</evidence>
<dbReference type="Pfam" id="PF01654">
    <property type="entry name" value="Cyt_bd_oxida_I"/>
    <property type="match status" value="1"/>
</dbReference>
<evidence type="ECO:0000256" key="5">
    <source>
        <dbReference type="ARBA" id="ARBA00022617"/>
    </source>
</evidence>
<feature type="transmembrane region" description="Helical" evidence="12">
    <location>
        <begin position="101"/>
        <end position="124"/>
    </location>
</feature>
<dbReference type="PIRSF" id="PIRSF006446">
    <property type="entry name" value="Cyt_quinol_oxidase_1"/>
    <property type="match status" value="1"/>
</dbReference>
<keyword evidence="9 12" id="KW-1133">Transmembrane helix</keyword>
<keyword evidence="11 12" id="KW-0472">Membrane</keyword>
<dbReference type="InterPro" id="IPR002585">
    <property type="entry name" value="Cyt-d_ubiquinol_oxidase_su_1"/>
</dbReference>
<feature type="transmembrane region" description="Helical" evidence="12">
    <location>
        <begin position="131"/>
        <end position="151"/>
    </location>
</feature>
<evidence type="ECO:0000256" key="2">
    <source>
        <dbReference type="ARBA" id="ARBA00009819"/>
    </source>
</evidence>
<feature type="transmembrane region" description="Helical" evidence="12">
    <location>
        <begin position="327"/>
        <end position="349"/>
    </location>
</feature>
<dbReference type="Proteomes" id="UP001521209">
    <property type="component" value="Unassembled WGS sequence"/>
</dbReference>
<name>A0ABS9DT70_9PROT</name>
<dbReference type="RefSeq" id="WP_235703161.1">
    <property type="nucleotide sequence ID" value="NZ_JAKGBZ010000005.1"/>
</dbReference>
<dbReference type="EMBL" id="JAKGBZ010000005">
    <property type="protein sequence ID" value="MCF3945931.1"/>
    <property type="molecule type" value="Genomic_DNA"/>
</dbReference>
<feature type="transmembrane region" description="Helical" evidence="12">
    <location>
        <begin position="410"/>
        <end position="433"/>
    </location>
</feature>
<evidence type="ECO:0000256" key="12">
    <source>
        <dbReference type="PIRNR" id="PIRNR006446"/>
    </source>
</evidence>
<feature type="transmembrane region" description="Helical" evidence="12">
    <location>
        <begin position="225"/>
        <end position="242"/>
    </location>
</feature>
<keyword evidence="8 12" id="KW-0249">Electron transport</keyword>
<keyword evidence="15" id="KW-1185">Reference proteome</keyword>
<keyword evidence="3 12" id="KW-0813">Transport</keyword>
<keyword evidence="5 12" id="KW-0349">Heme</keyword>
<accession>A0ABS9DT70</accession>
<feature type="transmembrane region" description="Helical" evidence="12">
    <location>
        <begin position="361"/>
        <end position="382"/>
    </location>
</feature>
<organism evidence="14 15">
    <name type="scientific">Acidiphilium iwatense</name>
    <dbReference type="NCBI Taxonomy" id="768198"/>
    <lineage>
        <taxon>Bacteria</taxon>
        <taxon>Pseudomonadati</taxon>
        <taxon>Pseudomonadota</taxon>
        <taxon>Alphaproteobacteria</taxon>
        <taxon>Acetobacterales</taxon>
        <taxon>Acidocellaceae</taxon>
        <taxon>Acidiphilium</taxon>
    </lineage>
</organism>
<evidence type="ECO:0000313" key="15">
    <source>
        <dbReference type="Proteomes" id="UP001521209"/>
    </source>
</evidence>
<comment type="caution">
    <text evidence="14">The sequence shown here is derived from an EMBL/GenBank/DDBJ whole genome shotgun (WGS) entry which is preliminary data.</text>
</comment>
<keyword evidence="4 12" id="KW-1003">Cell membrane</keyword>
<dbReference type="PANTHER" id="PTHR30365">
    <property type="entry name" value="CYTOCHROME D UBIQUINOL OXIDASE"/>
    <property type="match status" value="1"/>
</dbReference>
<keyword evidence="6 12" id="KW-0812">Transmembrane</keyword>
<gene>
    <name evidence="14" type="ORF">L2A60_04430</name>
</gene>
<sequence>MQSAITSPLALNLARSQFGFTIAFHIMFPAFSIGLASYLAVLELMWLKTQNQVYLDAYKYWLKIFAVVFAIGVVSGLVMAYEVGANWSGYSNKAGPILGPLLAYETLTAFFLEAGFLGIMLFGLKRVGPRLHFAATALVSIGTLISASWILSANSWMQTPQGYTIGPHGVFVPVNWWKIIFNPTFPYEWLHMVTAAYLATAFAVGAVGAFHLLRHKDNPVSRLMLSMAMWMAAIVAPIQGLIGDSAGREVWKSQPAKLAAMEGDFHTRAGQALHLFGWPDRALGRLLYDLKVPDLGSLIITHSMHGTVQGLDAFPEKNWPVLVTTFWGFRIMVGLWAVMVAVGLYSLWLRYRRRLYEARRFHRIVASCGPIGFITIIAGWTVTETGRQPWTVYGVLRTAQSVSPLSVGEVLWSFGIIIVLYCVVFGTGIRYILAMMAREPQTGEPEPSGDKPLRTYGPQGLHDPDATVNSAE</sequence>